<dbReference type="PANTHER" id="PTHR46600:SF1">
    <property type="entry name" value="THAP DOMAIN-CONTAINING PROTEIN 1"/>
    <property type="match status" value="1"/>
</dbReference>
<dbReference type="InterPro" id="IPR006612">
    <property type="entry name" value="THAP_Znf"/>
</dbReference>
<dbReference type="AlphaFoldDB" id="A0AAQ4FEI3"/>
<evidence type="ECO:0000256" key="10">
    <source>
        <dbReference type="ARBA" id="ARBA00023242"/>
    </source>
</evidence>
<evidence type="ECO:0000256" key="3">
    <source>
        <dbReference type="ARBA" id="ARBA00022723"/>
    </source>
</evidence>
<keyword evidence="7" id="KW-0175">Coiled coil</keyword>
<evidence type="ECO:0000256" key="1">
    <source>
        <dbReference type="ARBA" id="ARBA00004642"/>
    </source>
</evidence>
<keyword evidence="4 12" id="KW-0863">Zinc-finger</keyword>
<dbReference type="SMART" id="SM00692">
    <property type="entry name" value="DM3"/>
    <property type="match status" value="1"/>
</dbReference>
<dbReference type="InterPro" id="IPR026516">
    <property type="entry name" value="THAP1/10"/>
</dbReference>
<gene>
    <name evidence="15" type="ORF">V5799_008594</name>
</gene>
<dbReference type="PROSITE" id="PS50950">
    <property type="entry name" value="ZF_THAP"/>
    <property type="match status" value="1"/>
</dbReference>
<keyword evidence="16" id="KW-1185">Reference proteome</keyword>
<dbReference type="GO" id="GO:0043565">
    <property type="term" value="F:sequence-specific DNA binding"/>
    <property type="evidence" value="ECO:0007669"/>
    <property type="project" value="InterPro"/>
</dbReference>
<keyword evidence="11" id="KW-0131">Cell cycle</keyword>
<keyword evidence="3" id="KW-0479">Metal-binding</keyword>
<sequence>MSARHCWAVNCKNSLDKNPSLRFFNFPRDRTLSKQWYMNSGRGPLSNYDRRSLHRRGAVLCEKHFKSSQFMTPKNGSDESAPKQLLWNAIPTVFPLPLKTSEGNEPKAVTQSSVSRKRARPSVEEADSSGGESITDVNPAEEINVQDYEMAALPTFGRYRS</sequence>
<name>A0AAQ4FEI3_AMBAM</name>
<dbReference type="PANTHER" id="PTHR46600">
    <property type="entry name" value="THAP DOMAIN-CONTAINING"/>
    <property type="match status" value="1"/>
</dbReference>
<comment type="subcellular location">
    <subcellularLocation>
        <location evidence="1">Nucleus</location>
        <location evidence="1">Nucleoplasm</location>
    </subcellularLocation>
</comment>
<evidence type="ECO:0000256" key="12">
    <source>
        <dbReference type="PROSITE-ProRule" id="PRU00309"/>
    </source>
</evidence>
<keyword evidence="10" id="KW-0539">Nucleus</keyword>
<reference evidence="15 16" key="1">
    <citation type="journal article" date="2023" name="Arcadia Sci">
        <title>De novo assembly of a long-read Amblyomma americanum tick genome.</title>
        <authorList>
            <person name="Chou S."/>
            <person name="Poskanzer K.E."/>
            <person name="Rollins M."/>
            <person name="Thuy-Boun P.S."/>
        </authorList>
    </citation>
    <scope>NUCLEOTIDE SEQUENCE [LARGE SCALE GENOMIC DNA]</scope>
    <source>
        <strain evidence="15">F_SG_1</strain>
        <tissue evidence="15">Salivary glands</tissue>
    </source>
</reference>
<dbReference type="SUPFAM" id="SSF57716">
    <property type="entry name" value="Glucocorticoid receptor-like (DNA-binding domain)"/>
    <property type="match status" value="1"/>
</dbReference>
<evidence type="ECO:0000256" key="7">
    <source>
        <dbReference type="ARBA" id="ARBA00023054"/>
    </source>
</evidence>
<comment type="similarity">
    <text evidence="2">Belongs to the THAP1 family.</text>
</comment>
<evidence type="ECO:0000256" key="5">
    <source>
        <dbReference type="ARBA" id="ARBA00022833"/>
    </source>
</evidence>
<accession>A0AAQ4FEI3</accession>
<comment type="caution">
    <text evidence="15">The sequence shown here is derived from an EMBL/GenBank/DDBJ whole genome shotgun (WGS) entry which is preliminary data.</text>
</comment>
<feature type="domain" description="THAP-type" evidence="14">
    <location>
        <begin position="1"/>
        <end position="94"/>
    </location>
</feature>
<evidence type="ECO:0000256" key="13">
    <source>
        <dbReference type="SAM" id="MobiDB-lite"/>
    </source>
</evidence>
<dbReference type="Pfam" id="PF05485">
    <property type="entry name" value="THAP"/>
    <property type="match status" value="1"/>
</dbReference>
<evidence type="ECO:0000256" key="8">
    <source>
        <dbReference type="ARBA" id="ARBA00023125"/>
    </source>
</evidence>
<evidence type="ECO:0000256" key="9">
    <source>
        <dbReference type="ARBA" id="ARBA00023163"/>
    </source>
</evidence>
<evidence type="ECO:0000259" key="14">
    <source>
        <dbReference type="PROSITE" id="PS50950"/>
    </source>
</evidence>
<keyword evidence="6" id="KW-0805">Transcription regulation</keyword>
<dbReference type="SMART" id="SM00980">
    <property type="entry name" value="THAP"/>
    <property type="match status" value="1"/>
</dbReference>
<evidence type="ECO:0000256" key="11">
    <source>
        <dbReference type="ARBA" id="ARBA00023306"/>
    </source>
</evidence>
<evidence type="ECO:0000313" key="16">
    <source>
        <dbReference type="Proteomes" id="UP001321473"/>
    </source>
</evidence>
<dbReference type="GO" id="GO:0005654">
    <property type="term" value="C:nucleoplasm"/>
    <property type="evidence" value="ECO:0007669"/>
    <property type="project" value="UniProtKB-SubCell"/>
</dbReference>
<feature type="region of interest" description="Disordered" evidence="13">
    <location>
        <begin position="98"/>
        <end position="142"/>
    </location>
</feature>
<keyword evidence="8 12" id="KW-0238">DNA-binding</keyword>
<evidence type="ECO:0000256" key="4">
    <source>
        <dbReference type="ARBA" id="ARBA00022771"/>
    </source>
</evidence>
<evidence type="ECO:0000313" key="15">
    <source>
        <dbReference type="EMBL" id="KAK8785048.1"/>
    </source>
</evidence>
<dbReference type="GO" id="GO:0008270">
    <property type="term" value="F:zinc ion binding"/>
    <property type="evidence" value="ECO:0007669"/>
    <property type="project" value="UniProtKB-KW"/>
</dbReference>
<proteinExistence type="inferred from homology"/>
<keyword evidence="9" id="KW-0804">Transcription</keyword>
<evidence type="ECO:0000256" key="6">
    <source>
        <dbReference type="ARBA" id="ARBA00023015"/>
    </source>
</evidence>
<dbReference type="Proteomes" id="UP001321473">
    <property type="component" value="Unassembled WGS sequence"/>
</dbReference>
<evidence type="ECO:0000256" key="2">
    <source>
        <dbReference type="ARBA" id="ARBA00006177"/>
    </source>
</evidence>
<dbReference type="EMBL" id="JARKHS020003995">
    <property type="protein sequence ID" value="KAK8785048.1"/>
    <property type="molecule type" value="Genomic_DNA"/>
</dbReference>
<keyword evidence="5" id="KW-0862">Zinc</keyword>
<protein>
    <recommendedName>
        <fullName evidence="14">THAP-type domain-containing protein</fullName>
    </recommendedName>
</protein>
<organism evidence="15 16">
    <name type="scientific">Amblyomma americanum</name>
    <name type="common">Lone star tick</name>
    <dbReference type="NCBI Taxonomy" id="6943"/>
    <lineage>
        <taxon>Eukaryota</taxon>
        <taxon>Metazoa</taxon>
        <taxon>Ecdysozoa</taxon>
        <taxon>Arthropoda</taxon>
        <taxon>Chelicerata</taxon>
        <taxon>Arachnida</taxon>
        <taxon>Acari</taxon>
        <taxon>Parasitiformes</taxon>
        <taxon>Ixodida</taxon>
        <taxon>Ixodoidea</taxon>
        <taxon>Ixodidae</taxon>
        <taxon>Amblyomminae</taxon>
        <taxon>Amblyomma</taxon>
    </lineage>
</organism>